<dbReference type="GO" id="GO:0016747">
    <property type="term" value="F:acyltransferase activity, transferring groups other than amino-acyl groups"/>
    <property type="evidence" value="ECO:0007669"/>
    <property type="project" value="InterPro"/>
</dbReference>
<gene>
    <name evidence="4" type="ORF">TRFO_22508</name>
</gene>
<evidence type="ECO:0000256" key="1">
    <source>
        <dbReference type="ARBA" id="ARBA00022679"/>
    </source>
</evidence>
<dbReference type="InterPro" id="IPR016181">
    <property type="entry name" value="Acyl_CoA_acyltransferase"/>
</dbReference>
<dbReference type="CDD" id="cd04301">
    <property type="entry name" value="NAT_SF"/>
    <property type="match status" value="1"/>
</dbReference>
<dbReference type="InterPro" id="IPR000182">
    <property type="entry name" value="GNAT_dom"/>
</dbReference>
<dbReference type="GeneID" id="94837298"/>
<evidence type="ECO:0000259" key="3">
    <source>
        <dbReference type="PROSITE" id="PS51186"/>
    </source>
</evidence>
<evidence type="ECO:0000313" key="5">
    <source>
        <dbReference type="Proteomes" id="UP000179807"/>
    </source>
</evidence>
<dbReference type="Proteomes" id="UP000179807">
    <property type="component" value="Unassembled WGS sequence"/>
</dbReference>
<comment type="caution">
    <text evidence="4">The sequence shown here is derived from an EMBL/GenBank/DDBJ whole genome shotgun (WGS) entry which is preliminary data.</text>
</comment>
<feature type="domain" description="N-acetyltransferase" evidence="3">
    <location>
        <begin position="9"/>
        <end position="158"/>
    </location>
</feature>
<evidence type="ECO:0000256" key="2">
    <source>
        <dbReference type="ARBA" id="ARBA00023315"/>
    </source>
</evidence>
<dbReference type="SUPFAM" id="SSF55729">
    <property type="entry name" value="Acyl-CoA N-acyltransferases (Nat)"/>
    <property type="match status" value="1"/>
</dbReference>
<accession>A0A1J4KHP0</accession>
<dbReference type="Pfam" id="PF00583">
    <property type="entry name" value="Acetyltransf_1"/>
    <property type="match status" value="1"/>
</dbReference>
<organism evidence="4 5">
    <name type="scientific">Tritrichomonas foetus</name>
    <dbReference type="NCBI Taxonomy" id="1144522"/>
    <lineage>
        <taxon>Eukaryota</taxon>
        <taxon>Metamonada</taxon>
        <taxon>Parabasalia</taxon>
        <taxon>Tritrichomonadida</taxon>
        <taxon>Tritrichomonadidae</taxon>
        <taxon>Tritrichomonas</taxon>
    </lineage>
</organism>
<dbReference type="AlphaFoldDB" id="A0A1J4KHP0"/>
<reference evidence="4" key="1">
    <citation type="submission" date="2016-10" db="EMBL/GenBank/DDBJ databases">
        <authorList>
            <person name="Benchimol M."/>
            <person name="Almeida L.G."/>
            <person name="Vasconcelos A.T."/>
            <person name="Perreira-Neves A."/>
            <person name="Rosa I.A."/>
            <person name="Tasca T."/>
            <person name="Bogo M.R."/>
            <person name="de Souza W."/>
        </authorList>
    </citation>
    <scope>NUCLEOTIDE SEQUENCE [LARGE SCALE GENOMIC DNA]</scope>
    <source>
        <strain evidence="4">K</strain>
    </source>
</reference>
<dbReference type="OrthoDB" id="47374at2759"/>
<dbReference type="Gene3D" id="3.40.630.30">
    <property type="match status" value="1"/>
</dbReference>
<dbReference type="PANTHER" id="PTHR42919">
    <property type="entry name" value="N-ALPHA-ACETYLTRANSFERASE"/>
    <property type="match status" value="1"/>
</dbReference>
<dbReference type="PROSITE" id="PS51186">
    <property type="entry name" value="GNAT"/>
    <property type="match status" value="1"/>
</dbReference>
<name>A0A1J4KHP0_9EUKA</name>
<keyword evidence="2" id="KW-0012">Acyltransferase</keyword>
<protein>
    <submittedName>
        <fullName evidence="4">Acetyltransferase, GNAT family protein</fullName>
    </submittedName>
</protein>
<dbReference type="RefSeq" id="XP_068361981.1">
    <property type="nucleotide sequence ID" value="XM_068502594.1"/>
</dbReference>
<proteinExistence type="predicted"/>
<dbReference type="VEuPathDB" id="TrichDB:TRFO_22508"/>
<dbReference type="InterPro" id="IPR051556">
    <property type="entry name" value="N-term/lysine_N-AcTrnsfr"/>
</dbReference>
<sequence length="159" mass="18050">MAEKKQDPISFGPVDKSTVGLLKIIHRELLPVHYTDNIYNVIKEGQQARGELAFFNNDVAVGEICYRLEEDESGKKKLYIMTIGVLKTYQHRGIATKLIDRAIENAGDSTEVYLHVHVENEAAMQFYTKLGFTKGDLIENYYKSLDNGNAYVFSKPITK</sequence>
<dbReference type="EMBL" id="MLAK01000656">
    <property type="protein sequence ID" value="OHT08845.1"/>
    <property type="molecule type" value="Genomic_DNA"/>
</dbReference>
<dbReference type="GO" id="GO:0007064">
    <property type="term" value="P:mitotic sister chromatid cohesion"/>
    <property type="evidence" value="ECO:0007669"/>
    <property type="project" value="TreeGrafter"/>
</dbReference>
<keyword evidence="1" id="KW-0808">Transferase</keyword>
<evidence type="ECO:0000313" key="4">
    <source>
        <dbReference type="EMBL" id="OHT08845.1"/>
    </source>
</evidence>
<dbReference type="PANTHER" id="PTHR42919:SF8">
    <property type="entry name" value="N-ALPHA-ACETYLTRANSFERASE 50"/>
    <property type="match status" value="1"/>
</dbReference>
<dbReference type="GO" id="GO:0031415">
    <property type="term" value="C:NatA complex"/>
    <property type="evidence" value="ECO:0007669"/>
    <property type="project" value="TreeGrafter"/>
</dbReference>
<keyword evidence="5" id="KW-1185">Reference proteome</keyword>